<dbReference type="Pfam" id="PF02517">
    <property type="entry name" value="Rce1-like"/>
    <property type="match status" value="1"/>
</dbReference>
<keyword evidence="5" id="KW-1185">Reference proteome</keyword>
<gene>
    <name evidence="4" type="ORF">DMO24_12810</name>
</gene>
<feature type="transmembrane region" description="Helical" evidence="2">
    <location>
        <begin position="220"/>
        <end position="237"/>
    </location>
</feature>
<dbReference type="Proteomes" id="UP000247602">
    <property type="component" value="Unassembled WGS sequence"/>
</dbReference>
<evidence type="ECO:0000313" key="5">
    <source>
        <dbReference type="Proteomes" id="UP000247602"/>
    </source>
</evidence>
<keyword evidence="4" id="KW-0482">Metalloprotease</keyword>
<reference evidence="4 5" key="1">
    <citation type="submission" date="2018-06" db="EMBL/GenBank/DDBJ databases">
        <title>Draft genome sequence of Modestobacter versicolor CP153-2.</title>
        <authorList>
            <person name="Gundlapally S.R."/>
        </authorList>
    </citation>
    <scope>NUCLEOTIDE SEQUENCE [LARGE SCALE GENOMIC DNA]</scope>
    <source>
        <strain evidence="4 5">CP153-2</strain>
    </source>
</reference>
<feature type="transmembrane region" description="Helical" evidence="2">
    <location>
        <begin position="146"/>
        <end position="166"/>
    </location>
</feature>
<feature type="transmembrane region" description="Helical" evidence="2">
    <location>
        <begin position="85"/>
        <end position="102"/>
    </location>
</feature>
<proteinExistence type="predicted"/>
<comment type="caution">
    <text evidence="4">The sequence shown here is derived from an EMBL/GenBank/DDBJ whole genome shotgun (WGS) entry which is preliminary data.</text>
</comment>
<feature type="region of interest" description="Disordered" evidence="1">
    <location>
        <begin position="249"/>
        <end position="280"/>
    </location>
</feature>
<accession>A0A323V815</accession>
<organism evidence="4 5">
    <name type="scientific">Modestobacter versicolor</name>
    <dbReference type="NCBI Taxonomy" id="429133"/>
    <lineage>
        <taxon>Bacteria</taxon>
        <taxon>Bacillati</taxon>
        <taxon>Actinomycetota</taxon>
        <taxon>Actinomycetes</taxon>
        <taxon>Geodermatophilales</taxon>
        <taxon>Geodermatophilaceae</taxon>
        <taxon>Modestobacter</taxon>
    </lineage>
</organism>
<dbReference type="GO" id="GO:0008237">
    <property type="term" value="F:metallopeptidase activity"/>
    <property type="evidence" value="ECO:0007669"/>
    <property type="project" value="UniProtKB-KW"/>
</dbReference>
<dbReference type="AlphaFoldDB" id="A0A323V815"/>
<dbReference type="GO" id="GO:0004175">
    <property type="term" value="F:endopeptidase activity"/>
    <property type="evidence" value="ECO:0007669"/>
    <property type="project" value="UniProtKB-ARBA"/>
</dbReference>
<keyword evidence="4" id="KW-0645">Protease</keyword>
<name>A0A323V815_9ACTN</name>
<keyword evidence="2" id="KW-0812">Transmembrane</keyword>
<protein>
    <submittedName>
        <fullName evidence="4">CPBP family intramembrane metalloprotease</fullName>
    </submittedName>
</protein>
<evidence type="ECO:0000256" key="1">
    <source>
        <dbReference type="SAM" id="MobiDB-lite"/>
    </source>
</evidence>
<sequence length="280" mass="29572">MLPAVRSRLLEMAGRRPLTLAVAVTLLWHLVLFAVEDLLPPLAPGWFPDLGAAVVNVVLAALTLAVIGGLGWWREAALAWRWPDRSWWLLLPLLAEGLLHLVDGLTGSRTALAGAAVTMLAVGVAEESLSRGLVQRLLSPVGPGRAAVGVGVLFGLGHLLSGLWFGRPLDDVAFQVVNTAAFGFCLAAVRWHVGTIWPLAGLHALVNFSSINSPGALPDVVQVLVVVLLVAYGWWLLRLLDRRGGPGLTVGGGAAAPPGPTRPRGRRRPARAATAPPDRP</sequence>
<feature type="transmembrane region" description="Helical" evidence="2">
    <location>
        <begin position="172"/>
        <end position="189"/>
    </location>
</feature>
<dbReference type="InterPro" id="IPR003675">
    <property type="entry name" value="Rce1/LyrA-like_dom"/>
</dbReference>
<dbReference type="GO" id="GO:0006508">
    <property type="term" value="P:proteolysis"/>
    <property type="evidence" value="ECO:0007669"/>
    <property type="project" value="UniProtKB-KW"/>
</dbReference>
<evidence type="ECO:0000313" key="4">
    <source>
        <dbReference type="EMBL" id="PZA20949.1"/>
    </source>
</evidence>
<dbReference type="EMBL" id="QKNV01000128">
    <property type="protein sequence ID" value="PZA20949.1"/>
    <property type="molecule type" value="Genomic_DNA"/>
</dbReference>
<evidence type="ECO:0000256" key="2">
    <source>
        <dbReference type="SAM" id="Phobius"/>
    </source>
</evidence>
<feature type="domain" description="CAAX prenyl protease 2/Lysostaphin resistance protein A-like" evidence="3">
    <location>
        <begin position="111"/>
        <end position="208"/>
    </location>
</feature>
<keyword evidence="2" id="KW-0472">Membrane</keyword>
<dbReference type="GO" id="GO:0080120">
    <property type="term" value="P:CAAX-box protein maturation"/>
    <property type="evidence" value="ECO:0007669"/>
    <property type="project" value="UniProtKB-ARBA"/>
</dbReference>
<feature type="compositionally biased region" description="Low complexity" evidence="1">
    <location>
        <begin position="271"/>
        <end position="280"/>
    </location>
</feature>
<feature type="transmembrane region" description="Helical" evidence="2">
    <location>
        <begin position="50"/>
        <end position="73"/>
    </location>
</feature>
<keyword evidence="2" id="KW-1133">Transmembrane helix</keyword>
<keyword evidence="4" id="KW-0378">Hydrolase</keyword>
<evidence type="ECO:0000259" key="3">
    <source>
        <dbReference type="Pfam" id="PF02517"/>
    </source>
</evidence>